<protein>
    <submittedName>
        <fullName evidence="2">MBL fold metallo-hydrolase</fullName>
    </submittedName>
</protein>
<sequence>MPIRERMAHEGVEGVRVGRFNQGINTTFILYRIGATQVDTGPPNQWSTIRRLLDAQPPTRLLLTHHHEDHAGNAARIADRYRLMPFAPETGRTKLARGYRIPPIQRLIWGSPQPVETLPLPERIPMPEGGALQPVHTPGHAKDLTCFYWPERGYLFSGDLYLSKSIRYLRADEDLLQLMQSIKKVLALDFDVLFCPHRGIVPQGQLALQEKLDNLKHLCLQASVLHRDGVGTQEIVNRLLGPEDWLSKLSGYNISKGNLIRQAVEIAPERI</sequence>
<evidence type="ECO:0000313" key="3">
    <source>
        <dbReference type="Proteomes" id="UP000305674"/>
    </source>
</evidence>
<keyword evidence="3" id="KW-1185">Reference proteome</keyword>
<feature type="domain" description="Metallo-beta-lactamase" evidence="1">
    <location>
        <begin position="23"/>
        <end position="197"/>
    </location>
</feature>
<name>A0A4V5NXB2_9GAMM</name>
<accession>A0A4V5NXB2</accession>
<evidence type="ECO:0000313" key="2">
    <source>
        <dbReference type="EMBL" id="TKB50353.1"/>
    </source>
</evidence>
<dbReference type="PANTHER" id="PTHR42951">
    <property type="entry name" value="METALLO-BETA-LACTAMASE DOMAIN-CONTAINING"/>
    <property type="match status" value="1"/>
</dbReference>
<dbReference type="InterPro" id="IPR050855">
    <property type="entry name" value="NDM-1-like"/>
</dbReference>
<organism evidence="2 3">
    <name type="scientific">Ferrimonas sediminicola</name>
    <dbReference type="NCBI Taxonomy" id="2569538"/>
    <lineage>
        <taxon>Bacteria</taxon>
        <taxon>Pseudomonadati</taxon>
        <taxon>Pseudomonadota</taxon>
        <taxon>Gammaproteobacteria</taxon>
        <taxon>Alteromonadales</taxon>
        <taxon>Ferrimonadaceae</taxon>
        <taxon>Ferrimonas</taxon>
    </lineage>
</organism>
<reference evidence="2 3" key="1">
    <citation type="submission" date="2019-04" db="EMBL/GenBank/DDBJ databases">
        <authorList>
            <person name="Hwang J.C."/>
        </authorList>
    </citation>
    <scope>NUCLEOTIDE SEQUENCE [LARGE SCALE GENOMIC DNA]</scope>
    <source>
        <strain evidence="2 3">IMCC35001</strain>
    </source>
</reference>
<dbReference type="OrthoDB" id="420651at2"/>
<dbReference type="SUPFAM" id="SSF56281">
    <property type="entry name" value="Metallo-hydrolase/oxidoreductase"/>
    <property type="match status" value="1"/>
</dbReference>
<evidence type="ECO:0000259" key="1">
    <source>
        <dbReference type="SMART" id="SM00849"/>
    </source>
</evidence>
<proteinExistence type="predicted"/>
<dbReference type="GO" id="GO:0016787">
    <property type="term" value="F:hydrolase activity"/>
    <property type="evidence" value="ECO:0007669"/>
    <property type="project" value="UniProtKB-KW"/>
</dbReference>
<dbReference type="RefSeq" id="WP_136851656.1">
    <property type="nucleotide sequence ID" value="NZ_SWCI01000002.1"/>
</dbReference>
<comment type="caution">
    <text evidence="2">The sequence shown here is derived from an EMBL/GenBank/DDBJ whole genome shotgun (WGS) entry which is preliminary data.</text>
</comment>
<gene>
    <name evidence="2" type="ORF">FCL40_04155</name>
</gene>
<dbReference type="SMART" id="SM00849">
    <property type="entry name" value="Lactamase_B"/>
    <property type="match status" value="1"/>
</dbReference>
<dbReference type="InterPro" id="IPR036866">
    <property type="entry name" value="RibonucZ/Hydroxyglut_hydro"/>
</dbReference>
<dbReference type="EMBL" id="SWCI01000002">
    <property type="protein sequence ID" value="TKB50353.1"/>
    <property type="molecule type" value="Genomic_DNA"/>
</dbReference>
<dbReference type="AlphaFoldDB" id="A0A4V5NXB2"/>
<keyword evidence="2" id="KW-0378">Hydrolase</keyword>
<dbReference type="Gene3D" id="3.60.15.10">
    <property type="entry name" value="Ribonuclease Z/Hydroxyacylglutathione hydrolase-like"/>
    <property type="match status" value="1"/>
</dbReference>
<dbReference type="InterPro" id="IPR001279">
    <property type="entry name" value="Metallo-B-lactamas"/>
</dbReference>
<dbReference type="Pfam" id="PF00753">
    <property type="entry name" value="Lactamase_B"/>
    <property type="match status" value="1"/>
</dbReference>
<dbReference type="Proteomes" id="UP000305674">
    <property type="component" value="Unassembled WGS sequence"/>
</dbReference>